<evidence type="ECO:0000256" key="6">
    <source>
        <dbReference type="ARBA" id="ARBA00022840"/>
    </source>
</evidence>
<dbReference type="PANTHER" id="PTHR11550">
    <property type="entry name" value="CTP SYNTHASE"/>
    <property type="match status" value="1"/>
</dbReference>
<accession>A0ABW9CYQ4</accession>
<evidence type="ECO:0000313" key="12">
    <source>
        <dbReference type="Proteomes" id="UP001629462"/>
    </source>
</evidence>
<name>A0ABW9CYQ4_9BURK</name>
<keyword evidence="12" id="KW-1185">Reference proteome</keyword>
<dbReference type="EC" id="6.3.4.2" evidence="3"/>
<dbReference type="InterPro" id="IPR029062">
    <property type="entry name" value="Class_I_gatase-like"/>
</dbReference>
<dbReference type="SUPFAM" id="SSF52317">
    <property type="entry name" value="Class I glutamine amidotransferase-like"/>
    <property type="match status" value="1"/>
</dbReference>
<dbReference type="InterPro" id="IPR017926">
    <property type="entry name" value="GATASE"/>
</dbReference>
<gene>
    <name evidence="11" type="ORF">PQR08_36420</name>
</gene>
<organism evidence="11 12">
    <name type="scientific">Caballeronia jiangsuensis</name>
    <dbReference type="NCBI Taxonomy" id="1458357"/>
    <lineage>
        <taxon>Bacteria</taxon>
        <taxon>Pseudomonadati</taxon>
        <taxon>Pseudomonadota</taxon>
        <taxon>Betaproteobacteria</taxon>
        <taxon>Burkholderiales</taxon>
        <taxon>Burkholderiaceae</taxon>
        <taxon>Caballeronia</taxon>
    </lineage>
</organism>
<evidence type="ECO:0000256" key="9">
    <source>
        <dbReference type="ARBA" id="ARBA00047781"/>
    </source>
</evidence>
<feature type="domain" description="Glutamine amidotransferase" evidence="10">
    <location>
        <begin position="62"/>
        <end position="125"/>
    </location>
</feature>
<keyword evidence="6" id="KW-0067">ATP-binding</keyword>
<reference evidence="11 12" key="1">
    <citation type="journal article" date="2024" name="Chem. Sci.">
        <title>Discovery of megapolipeptins by genome mining of a Burkholderiales bacteria collection.</title>
        <authorList>
            <person name="Paulo B.S."/>
            <person name="Recchia M.J.J."/>
            <person name="Lee S."/>
            <person name="Fergusson C.H."/>
            <person name="Romanowski S.B."/>
            <person name="Hernandez A."/>
            <person name="Krull N."/>
            <person name="Liu D.Y."/>
            <person name="Cavanagh H."/>
            <person name="Bos A."/>
            <person name="Gray C.A."/>
            <person name="Murphy B.T."/>
            <person name="Linington R.G."/>
            <person name="Eustaquio A.S."/>
        </authorList>
    </citation>
    <scope>NUCLEOTIDE SEQUENCE [LARGE SCALE GENOMIC DNA]</scope>
    <source>
        <strain evidence="11 12">RL17-374-BIF-D</strain>
    </source>
</reference>
<keyword evidence="5" id="KW-0547">Nucleotide-binding</keyword>
<dbReference type="Gene3D" id="3.40.50.880">
    <property type="match status" value="1"/>
</dbReference>
<comment type="caution">
    <text evidence="11">The sequence shown here is derived from an EMBL/GenBank/DDBJ whole genome shotgun (WGS) entry which is preliminary data.</text>
</comment>
<evidence type="ECO:0000256" key="3">
    <source>
        <dbReference type="ARBA" id="ARBA00012291"/>
    </source>
</evidence>
<evidence type="ECO:0000313" key="11">
    <source>
        <dbReference type="EMBL" id="MFM0522914.1"/>
    </source>
</evidence>
<comment type="catalytic activity">
    <reaction evidence="9">
        <text>UTP + L-glutamine + ATP + H2O = CTP + L-glutamate + ADP + phosphate + 2 H(+)</text>
        <dbReference type="Rhea" id="RHEA:26426"/>
        <dbReference type="ChEBI" id="CHEBI:15377"/>
        <dbReference type="ChEBI" id="CHEBI:15378"/>
        <dbReference type="ChEBI" id="CHEBI:29985"/>
        <dbReference type="ChEBI" id="CHEBI:30616"/>
        <dbReference type="ChEBI" id="CHEBI:37563"/>
        <dbReference type="ChEBI" id="CHEBI:43474"/>
        <dbReference type="ChEBI" id="CHEBI:46398"/>
        <dbReference type="ChEBI" id="CHEBI:58359"/>
        <dbReference type="ChEBI" id="CHEBI:456216"/>
        <dbReference type="EC" id="6.3.4.2"/>
    </reaction>
</comment>
<evidence type="ECO:0000256" key="2">
    <source>
        <dbReference type="ARBA" id="ARBA00007533"/>
    </source>
</evidence>
<protein>
    <recommendedName>
        <fullName evidence="3">CTP synthase (glutamine hydrolyzing)</fullName>
        <ecNumber evidence="3">6.3.4.2</ecNumber>
    </recommendedName>
</protein>
<evidence type="ECO:0000256" key="1">
    <source>
        <dbReference type="ARBA" id="ARBA00005171"/>
    </source>
</evidence>
<evidence type="ECO:0000256" key="4">
    <source>
        <dbReference type="ARBA" id="ARBA00022598"/>
    </source>
</evidence>
<sequence>MATDIARLALKSDEIGTKEAQPDARVASFEPIHVGEDGVLLHRLGLRPISLVPGSRIAAVLGAQASILCNHRYRLNPALEASLATLGVTVSAHDESGSTADAIEADKHPFFVGMQGHLELSSRDGVPHPC</sequence>
<proteinExistence type="inferred from homology"/>
<comment type="pathway">
    <text evidence="1">Pyrimidine metabolism; CTP biosynthesis via de novo pathway; CTP from UDP: step 2/2.</text>
</comment>
<evidence type="ECO:0000256" key="5">
    <source>
        <dbReference type="ARBA" id="ARBA00022741"/>
    </source>
</evidence>
<dbReference type="Pfam" id="PF00117">
    <property type="entry name" value="GATase"/>
    <property type="match status" value="1"/>
</dbReference>
<evidence type="ECO:0000256" key="8">
    <source>
        <dbReference type="ARBA" id="ARBA00022975"/>
    </source>
</evidence>
<keyword evidence="7" id="KW-0315">Glutamine amidotransferase</keyword>
<keyword evidence="8" id="KW-0665">Pyrimidine biosynthesis</keyword>
<comment type="similarity">
    <text evidence="2">Belongs to the CTP synthase family.</text>
</comment>
<dbReference type="Proteomes" id="UP001629462">
    <property type="component" value="Unassembled WGS sequence"/>
</dbReference>
<dbReference type="EMBL" id="JAQQDB010000063">
    <property type="protein sequence ID" value="MFM0522914.1"/>
    <property type="molecule type" value="Genomic_DNA"/>
</dbReference>
<evidence type="ECO:0000259" key="10">
    <source>
        <dbReference type="Pfam" id="PF00117"/>
    </source>
</evidence>
<keyword evidence="4" id="KW-0436">Ligase</keyword>
<dbReference type="RefSeq" id="WP_250487802.1">
    <property type="nucleotide sequence ID" value="NZ_JAQQDB010000063.1"/>
</dbReference>
<dbReference type="InterPro" id="IPR004468">
    <property type="entry name" value="CTP_synthase"/>
</dbReference>
<dbReference type="PANTHER" id="PTHR11550:SF0">
    <property type="entry name" value="CTP SYNTHASE-RELATED"/>
    <property type="match status" value="1"/>
</dbReference>
<evidence type="ECO:0000256" key="7">
    <source>
        <dbReference type="ARBA" id="ARBA00022962"/>
    </source>
</evidence>